<evidence type="ECO:0000313" key="5">
    <source>
        <dbReference type="Proteomes" id="UP001443914"/>
    </source>
</evidence>
<dbReference type="InterPro" id="IPR011065">
    <property type="entry name" value="Kunitz_inhibitor_STI-like_sf"/>
</dbReference>
<keyword evidence="2" id="KW-1015">Disulfide bond</keyword>
<evidence type="ECO:0000256" key="1">
    <source>
        <dbReference type="ARBA" id="ARBA00005440"/>
    </source>
</evidence>
<organism evidence="4 5">
    <name type="scientific">Saponaria officinalis</name>
    <name type="common">Common soapwort</name>
    <name type="synonym">Lychnis saponaria</name>
    <dbReference type="NCBI Taxonomy" id="3572"/>
    <lineage>
        <taxon>Eukaryota</taxon>
        <taxon>Viridiplantae</taxon>
        <taxon>Streptophyta</taxon>
        <taxon>Embryophyta</taxon>
        <taxon>Tracheophyta</taxon>
        <taxon>Spermatophyta</taxon>
        <taxon>Magnoliopsida</taxon>
        <taxon>eudicotyledons</taxon>
        <taxon>Gunneridae</taxon>
        <taxon>Pentapetalae</taxon>
        <taxon>Caryophyllales</taxon>
        <taxon>Caryophyllaceae</taxon>
        <taxon>Caryophylleae</taxon>
        <taxon>Saponaria</taxon>
    </lineage>
</organism>
<dbReference type="SMART" id="SM00452">
    <property type="entry name" value="STI"/>
    <property type="match status" value="1"/>
</dbReference>
<accession>A0AAW1MXG4</accession>
<dbReference type="Proteomes" id="UP001443914">
    <property type="component" value="Unassembled WGS sequence"/>
</dbReference>
<dbReference type="PANTHER" id="PTHR33107:SF81">
    <property type="entry name" value="TRYPSIN INHIBITOR A"/>
    <property type="match status" value="1"/>
</dbReference>
<proteinExistence type="inferred from homology"/>
<evidence type="ECO:0008006" key="6">
    <source>
        <dbReference type="Google" id="ProtNLM"/>
    </source>
</evidence>
<name>A0AAW1MXG4_SAPOF</name>
<evidence type="ECO:0000313" key="4">
    <source>
        <dbReference type="EMBL" id="KAK9750771.1"/>
    </source>
</evidence>
<protein>
    <recommendedName>
        <fullName evidence="6">Miraculin-like</fullName>
    </recommendedName>
</protein>
<dbReference type="Gene3D" id="2.80.10.50">
    <property type="match status" value="1"/>
</dbReference>
<evidence type="ECO:0000256" key="2">
    <source>
        <dbReference type="ARBA" id="ARBA00023157"/>
    </source>
</evidence>
<evidence type="ECO:0000256" key="3">
    <source>
        <dbReference type="SAM" id="SignalP"/>
    </source>
</evidence>
<dbReference type="PRINTS" id="PR00291">
    <property type="entry name" value="KUNITZINHBTR"/>
</dbReference>
<comment type="similarity">
    <text evidence="1">Belongs to the protease inhibitor I3 (leguminous Kunitz-type inhibitor) family.</text>
</comment>
<dbReference type="GO" id="GO:0004866">
    <property type="term" value="F:endopeptidase inhibitor activity"/>
    <property type="evidence" value="ECO:0007669"/>
    <property type="project" value="InterPro"/>
</dbReference>
<dbReference type="PROSITE" id="PS00283">
    <property type="entry name" value="SOYBEAN_KUNITZ"/>
    <property type="match status" value="1"/>
</dbReference>
<feature type="signal peptide" evidence="3">
    <location>
        <begin position="1"/>
        <end position="25"/>
    </location>
</feature>
<feature type="chain" id="PRO_5043990864" description="Miraculin-like" evidence="3">
    <location>
        <begin position="26"/>
        <end position="206"/>
    </location>
</feature>
<keyword evidence="5" id="KW-1185">Reference proteome</keyword>
<dbReference type="EMBL" id="JBDFQZ010000002">
    <property type="protein sequence ID" value="KAK9750771.1"/>
    <property type="molecule type" value="Genomic_DNA"/>
</dbReference>
<dbReference type="InterPro" id="IPR002160">
    <property type="entry name" value="Prot_inh_Kunz-lg"/>
</dbReference>
<comment type="caution">
    <text evidence="4">The sequence shown here is derived from an EMBL/GenBank/DDBJ whole genome shotgun (WGS) entry which is preliminary data.</text>
</comment>
<dbReference type="PANTHER" id="PTHR33107">
    <property type="entry name" value="KUNITZ TRYPSIN INHIBITOR 2"/>
    <property type="match status" value="1"/>
</dbReference>
<keyword evidence="3" id="KW-0732">Signal</keyword>
<dbReference type="SUPFAM" id="SSF50386">
    <property type="entry name" value="STI-like"/>
    <property type="match status" value="1"/>
</dbReference>
<dbReference type="AlphaFoldDB" id="A0AAW1MXG4"/>
<dbReference type="Pfam" id="PF00197">
    <property type="entry name" value="Kunitz_legume"/>
    <property type="match status" value="1"/>
</dbReference>
<gene>
    <name evidence="4" type="ORF">RND81_02G220800</name>
</gene>
<reference evidence="4" key="1">
    <citation type="submission" date="2024-03" db="EMBL/GenBank/DDBJ databases">
        <title>WGS assembly of Saponaria officinalis var. Norfolk2.</title>
        <authorList>
            <person name="Jenkins J."/>
            <person name="Shu S."/>
            <person name="Grimwood J."/>
            <person name="Barry K."/>
            <person name="Goodstein D."/>
            <person name="Schmutz J."/>
            <person name="Leebens-Mack J."/>
            <person name="Osbourn A."/>
        </authorList>
    </citation>
    <scope>NUCLEOTIDE SEQUENCE [LARGE SCALE GENOMIC DNA]</scope>
    <source>
        <strain evidence="4">JIC</strain>
    </source>
</reference>
<sequence>MTLTTTILSLTTFLLLLLSTTTTTATTAVLDINGHPLKPNTPYYILPVIRGRGGGLTMSPKNTTSPCPLYAAQEPQEISQGKPLKLYPSQKTQIITLSTDLNIVFSAFAAYCRQSTGWQLRHDDQTERRYVGLGVVTGAPGVATVSNWFKIEKSGSGVHDYKIVFCPSVCNFCKVLCGDIGVFVEGDGRRLLGFSGQPLLVMFKKA</sequence>